<feature type="domain" description="Aminoglycoside phosphotransferase" evidence="1">
    <location>
        <begin position="2"/>
        <end position="182"/>
    </location>
</feature>
<protein>
    <recommendedName>
        <fullName evidence="1">Aminoglycoside phosphotransferase domain-containing protein</fullName>
    </recommendedName>
</protein>
<reference evidence="2 3" key="1">
    <citation type="submission" date="2023-07" db="EMBL/GenBank/DDBJ databases">
        <title>Genomic Encyclopedia of Type Strains, Phase IV (KMG-IV): sequencing the most valuable type-strain genomes for metagenomic binning, comparative biology and taxonomic classification.</title>
        <authorList>
            <person name="Goeker M."/>
        </authorList>
    </citation>
    <scope>NUCLEOTIDE SEQUENCE [LARGE SCALE GENOMIC DNA]</scope>
    <source>
        <strain evidence="2 3">DSM 29005</strain>
    </source>
</reference>
<dbReference type="InterPro" id="IPR002575">
    <property type="entry name" value="Aminoglycoside_PTrfase"/>
</dbReference>
<dbReference type="InterPro" id="IPR011009">
    <property type="entry name" value="Kinase-like_dom_sf"/>
</dbReference>
<dbReference type="Pfam" id="PF01636">
    <property type="entry name" value="APH"/>
    <property type="match status" value="1"/>
</dbReference>
<evidence type="ECO:0000313" key="3">
    <source>
        <dbReference type="Proteomes" id="UP001234495"/>
    </source>
</evidence>
<dbReference type="Proteomes" id="UP001234495">
    <property type="component" value="Unassembled WGS sequence"/>
</dbReference>
<dbReference type="Gene3D" id="3.90.1200.10">
    <property type="match status" value="1"/>
</dbReference>
<comment type="caution">
    <text evidence="2">The sequence shown here is derived from an EMBL/GenBank/DDBJ whole genome shotgun (WGS) entry which is preliminary data.</text>
</comment>
<evidence type="ECO:0000313" key="2">
    <source>
        <dbReference type="EMBL" id="MDQ0233257.1"/>
    </source>
</evidence>
<proteinExistence type="predicted"/>
<dbReference type="EMBL" id="JAUSUD010000034">
    <property type="protein sequence ID" value="MDQ0233257.1"/>
    <property type="molecule type" value="Genomic_DNA"/>
</dbReference>
<organism evidence="2 3">
    <name type="scientific">Metabacillus malikii</name>
    <dbReference type="NCBI Taxonomy" id="1504265"/>
    <lineage>
        <taxon>Bacteria</taxon>
        <taxon>Bacillati</taxon>
        <taxon>Bacillota</taxon>
        <taxon>Bacilli</taxon>
        <taxon>Bacillales</taxon>
        <taxon>Bacillaceae</taxon>
        <taxon>Metabacillus</taxon>
    </lineage>
</organism>
<sequence>MIQTFVAGENGLDSVKPKPEIWRQLGMYASRIHTIPVKGYGENLADPTQGLFQSPPHAGSDGSWLGYVNYNINSLTTDDRLLALDVITHSESNKIRKLFEALKTERFRFALNHGDLSLKNTIVNKKGKVILLDWGSAEVTVAPYGDIIGMMSQTLDDRPNDEYEAFLKGYGLLETEIASLRPLLLLRAFDKLRWAIDKSPDLIVPYSTFARRAVDLALN</sequence>
<keyword evidence="3" id="KW-1185">Reference proteome</keyword>
<dbReference type="RefSeq" id="WP_307346316.1">
    <property type="nucleotide sequence ID" value="NZ_JAUSUD010000034.1"/>
</dbReference>
<accession>A0ABT9ZN69</accession>
<evidence type="ECO:0000259" key="1">
    <source>
        <dbReference type="Pfam" id="PF01636"/>
    </source>
</evidence>
<name>A0ABT9ZN69_9BACI</name>
<dbReference type="SUPFAM" id="SSF56112">
    <property type="entry name" value="Protein kinase-like (PK-like)"/>
    <property type="match status" value="1"/>
</dbReference>
<gene>
    <name evidence="2" type="ORF">J2S19_004599</name>
</gene>